<dbReference type="GO" id="GO:0005507">
    <property type="term" value="F:copper ion binding"/>
    <property type="evidence" value="ECO:0007669"/>
    <property type="project" value="TreeGrafter"/>
</dbReference>
<dbReference type="SUPFAM" id="SSF81665">
    <property type="entry name" value="Calcium ATPase, transmembrane domain M"/>
    <property type="match status" value="1"/>
</dbReference>
<keyword evidence="6 8" id="KW-0472">Membrane</keyword>
<feature type="transmembrane region" description="Helical" evidence="8">
    <location>
        <begin position="179"/>
        <end position="198"/>
    </location>
</feature>
<dbReference type="RefSeq" id="WP_092151445.1">
    <property type="nucleotide sequence ID" value="NZ_LT629700.1"/>
</dbReference>
<keyword evidence="4" id="KW-1278">Translocase</keyword>
<dbReference type="Gene3D" id="3.40.1110.10">
    <property type="entry name" value="Calcium-transporting ATPase, cytoplasmic domain N"/>
    <property type="match status" value="1"/>
</dbReference>
<dbReference type="InterPro" id="IPR023299">
    <property type="entry name" value="ATPase_P-typ_cyto_dom_N"/>
</dbReference>
<dbReference type="OrthoDB" id="4423159at2"/>
<dbReference type="SUPFAM" id="SSF56784">
    <property type="entry name" value="HAD-like"/>
    <property type="match status" value="1"/>
</dbReference>
<evidence type="ECO:0000313" key="10">
    <source>
        <dbReference type="EMBL" id="SDM08155.1"/>
    </source>
</evidence>
<dbReference type="Pfam" id="PF00122">
    <property type="entry name" value="E1-E2_ATPase"/>
    <property type="match status" value="1"/>
</dbReference>
<comment type="subcellular location">
    <subcellularLocation>
        <location evidence="1">Membrane</location>
        <topology evidence="1">Multi-pass membrane protein</topology>
    </subcellularLocation>
</comment>
<evidence type="ECO:0000256" key="5">
    <source>
        <dbReference type="ARBA" id="ARBA00022989"/>
    </source>
</evidence>
<reference evidence="11" key="1">
    <citation type="submission" date="2016-10" db="EMBL/GenBank/DDBJ databases">
        <authorList>
            <person name="Varghese N."/>
            <person name="Submissions S."/>
        </authorList>
    </citation>
    <scope>NUCLEOTIDE SEQUENCE [LARGE SCALE GENOMIC DNA]</scope>
    <source>
        <strain evidence="11">DSM 20632</strain>
    </source>
</reference>
<keyword evidence="11" id="KW-1185">Reference proteome</keyword>
<dbReference type="InterPro" id="IPR008250">
    <property type="entry name" value="ATPase_P-typ_transduc_dom_A_sf"/>
</dbReference>
<feature type="transmembrane region" description="Helical" evidence="8">
    <location>
        <begin position="204"/>
        <end position="224"/>
    </location>
</feature>
<evidence type="ECO:0000256" key="8">
    <source>
        <dbReference type="SAM" id="Phobius"/>
    </source>
</evidence>
<dbReference type="GO" id="GO:0016020">
    <property type="term" value="C:membrane"/>
    <property type="evidence" value="ECO:0007669"/>
    <property type="project" value="UniProtKB-SubCell"/>
</dbReference>
<sequence>MKDQLAESIAEARQAAISAGFDPDTPHEVGDEAENTPLSSYAFELRGIEDAPQLRGIEEALERIDGVSARLVYPTATAWVTAPETMDPARITAVIAEFGVQAEMSDSTLRRRAVGRRSAEHPLPRRGTRGMTGRMRRMRKDEQRSLSEKRAAGFMRGDFGRAQTQSDVLFTARDLVTPLRMWVAVLLTLPVLAMSYFTELQFAGWQWVCLALATPVALWCAWPFHRAMAGGVRRGMSALDGASSIAVLASYAWALGALVFTRAGEIGWTSSGQWLPFRRGDGIELFLDVACGVTALLLAGRYNAIRVRSYLLEDMEQRRPDPNREFTVSRRGRTSGTVEEVLPASELNRGDDVVLHPGDIVPVDGSVIGGSCRLRRPLIDAREPLEAKVGSRLYSGDVVESGSVKVRVARTGHATRWAAVHKWVEEASKRENLATILSTRSAGLLIPAAYFIAGADFLVWLLITGDVTKAFSTALAILTVVAPVALAISPALALRLGIESAARNGILLRDGSTFRVLETTDTAVFNRVGTLVKPEMYVETVTAERGEDPDIVLRVAAVLALESDSPMARALVKAARESRDTRSKDETMPTWMELSNEVDSADGEFSGRLTLTFEGADGEERVEVIEASLWRPTDLSQLRGRLSVAATSGGTPVVVRYRGKDRGVITFYDPAKDDAIEAVERLEDMGVETVLITRDTYPVARRFADFLGVSNVLAGVSAADKPGAVRALHAQGATVAMVGDHTMMNVLHVADVGILYASDKSIATRLNKVDDNAEVVLLREDVMAVPQLMVLARRVCRIIDSNMVFAWAYNITAIALAVAGLLPPMGATLLMLGSTLIIEARSAGARRFPL</sequence>
<dbReference type="PANTHER" id="PTHR43520">
    <property type="entry name" value="ATP7, ISOFORM B"/>
    <property type="match status" value="1"/>
</dbReference>
<feature type="transmembrane region" description="Helical" evidence="8">
    <location>
        <begin position="475"/>
        <end position="494"/>
    </location>
</feature>
<evidence type="ECO:0000256" key="1">
    <source>
        <dbReference type="ARBA" id="ARBA00004141"/>
    </source>
</evidence>
<dbReference type="GO" id="GO:0000166">
    <property type="term" value="F:nucleotide binding"/>
    <property type="evidence" value="ECO:0007669"/>
    <property type="project" value="InterPro"/>
</dbReference>
<proteinExistence type="predicted"/>
<protein>
    <submittedName>
        <fullName evidence="10">ATPase, P-type (Transporting), HAD superfamily, subfamily IC</fullName>
    </submittedName>
</protein>
<name>A0A1G9QCQ0_9CORY</name>
<keyword evidence="2 8" id="KW-0812">Transmembrane</keyword>
<gene>
    <name evidence="10" type="ORF">SAMN04488535_1836</name>
</gene>
<feature type="transmembrane region" description="Helical" evidence="8">
    <location>
        <begin position="283"/>
        <end position="300"/>
    </location>
</feature>
<evidence type="ECO:0000256" key="3">
    <source>
        <dbReference type="ARBA" id="ARBA00022723"/>
    </source>
</evidence>
<feature type="domain" description="P-type ATPase A" evidence="9">
    <location>
        <begin position="335"/>
        <end position="422"/>
    </location>
</feature>
<evidence type="ECO:0000256" key="7">
    <source>
        <dbReference type="SAM" id="MobiDB-lite"/>
    </source>
</evidence>
<evidence type="ECO:0000256" key="4">
    <source>
        <dbReference type="ARBA" id="ARBA00022967"/>
    </source>
</evidence>
<feature type="transmembrane region" description="Helical" evidence="8">
    <location>
        <begin position="442"/>
        <end position="463"/>
    </location>
</feature>
<dbReference type="Gene3D" id="3.40.50.1000">
    <property type="entry name" value="HAD superfamily/HAD-like"/>
    <property type="match status" value="1"/>
</dbReference>
<dbReference type="Proteomes" id="UP000199350">
    <property type="component" value="Chromosome I"/>
</dbReference>
<dbReference type="EMBL" id="LT629700">
    <property type="protein sequence ID" value="SDM08155.1"/>
    <property type="molecule type" value="Genomic_DNA"/>
</dbReference>
<dbReference type="PANTHER" id="PTHR43520:SF8">
    <property type="entry name" value="P-TYPE CU(+) TRANSPORTER"/>
    <property type="match status" value="1"/>
</dbReference>
<dbReference type="InterPro" id="IPR023298">
    <property type="entry name" value="ATPase_P-typ_TM_dom_sf"/>
</dbReference>
<keyword evidence="5 8" id="KW-1133">Transmembrane helix</keyword>
<organism evidence="10 11">
    <name type="scientific">Corynebacterium mycetoides</name>
    <dbReference type="NCBI Taxonomy" id="38302"/>
    <lineage>
        <taxon>Bacteria</taxon>
        <taxon>Bacillati</taxon>
        <taxon>Actinomycetota</taxon>
        <taxon>Actinomycetes</taxon>
        <taxon>Mycobacteriales</taxon>
        <taxon>Corynebacteriaceae</taxon>
        <taxon>Corynebacterium</taxon>
    </lineage>
</organism>
<keyword evidence="3" id="KW-0479">Metal-binding</keyword>
<dbReference type="GO" id="GO:0043682">
    <property type="term" value="F:P-type divalent copper transporter activity"/>
    <property type="evidence" value="ECO:0007669"/>
    <property type="project" value="TreeGrafter"/>
</dbReference>
<feature type="transmembrane region" description="Helical" evidence="8">
    <location>
        <begin position="803"/>
        <end position="822"/>
    </location>
</feature>
<accession>A0A1G9QCQ0</accession>
<dbReference type="GO" id="GO:0055070">
    <property type="term" value="P:copper ion homeostasis"/>
    <property type="evidence" value="ECO:0007669"/>
    <property type="project" value="TreeGrafter"/>
</dbReference>
<dbReference type="InterPro" id="IPR036412">
    <property type="entry name" value="HAD-like_sf"/>
</dbReference>
<dbReference type="AlphaFoldDB" id="A0A1G9QCQ0"/>
<feature type="compositionally biased region" description="Basic residues" evidence="7">
    <location>
        <begin position="124"/>
        <end position="138"/>
    </location>
</feature>
<dbReference type="Gene3D" id="2.70.150.10">
    <property type="entry name" value="Calcium-transporting ATPase, cytoplasmic transduction domain A"/>
    <property type="match status" value="1"/>
</dbReference>
<dbReference type="SUPFAM" id="SSF81653">
    <property type="entry name" value="Calcium ATPase, transduction domain A"/>
    <property type="match status" value="1"/>
</dbReference>
<dbReference type="Gene3D" id="1.20.1110.10">
    <property type="entry name" value="Calcium-transporting ATPase, transmembrane domain"/>
    <property type="match status" value="1"/>
</dbReference>
<feature type="region of interest" description="Disordered" evidence="7">
    <location>
        <begin position="109"/>
        <end position="142"/>
    </location>
</feature>
<dbReference type="Pfam" id="PF00702">
    <property type="entry name" value="Hydrolase"/>
    <property type="match status" value="1"/>
</dbReference>
<evidence type="ECO:0000256" key="6">
    <source>
        <dbReference type="ARBA" id="ARBA00023136"/>
    </source>
</evidence>
<evidence type="ECO:0000313" key="11">
    <source>
        <dbReference type="Proteomes" id="UP000199350"/>
    </source>
</evidence>
<feature type="transmembrane region" description="Helical" evidence="8">
    <location>
        <begin position="245"/>
        <end position="263"/>
    </location>
</feature>
<dbReference type="STRING" id="38302.SAMN04488535_1836"/>
<evidence type="ECO:0000259" key="9">
    <source>
        <dbReference type="Pfam" id="PF00122"/>
    </source>
</evidence>
<dbReference type="SUPFAM" id="SSF81660">
    <property type="entry name" value="Metal cation-transporting ATPase, ATP-binding domain N"/>
    <property type="match status" value="1"/>
</dbReference>
<dbReference type="InterPro" id="IPR059000">
    <property type="entry name" value="ATPase_P-type_domA"/>
</dbReference>
<evidence type="ECO:0000256" key="2">
    <source>
        <dbReference type="ARBA" id="ARBA00022692"/>
    </source>
</evidence>
<dbReference type="InterPro" id="IPR023214">
    <property type="entry name" value="HAD_sf"/>
</dbReference>